<dbReference type="EMBL" id="KB706350">
    <property type="protein sequence ID" value="EMR67803.1"/>
    <property type="molecule type" value="Genomic_DNA"/>
</dbReference>
<dbReference type="Proteomes" id="UP000012174">
    <property type="component" value="Unassembled WGS sequence"/>
</dbReference>
<protein>
    <recommendedName>
        <fullName evidence="1">SRR1-like domain-containing protein</fullName>
    </recommendedName>
</protein>
<evidence type="ECO:0000259" key="1">
    <source>
        <dbReference type="Pfam" id="PF07985"/>
    </source>
</evidence>
<dbReference type="Pfam" id="PF07985">
    <property type="entry name" value="SRR1"/>
    <property type="match status" value="1"/>
</dbReference>
<keyword evidence="3" id="KW-1185">Reference proteome</keyword>
<dbReference type="PANTHER" id="PTHR42080">
    <property type="entry name" value="SRR1 DOMAIN-CONTAINING PROTEIN"/>
    <property type="match status" value="1"/>
</dbReference>
<gene>
    <name evidence="2" type="ORF">UCREL1_5196</name>
</gene>
<dbReference type="HOGENOM" id="CLU_936991_0_0_1"/>
<evidence type="ECO:0000313" key="2">
    <source>
        <dbReference type="EMBL" id="EMR67803.1"/>
    </source>
</evidence>
<feature type="domain" description="SRR1-like" evidence="1">
    <location>
        <begin position="98"/>
        <end position="230"/>
    </location>
</feature>
<dbReference type="eggNOG" id="ENOG502SF95">
    <property type="taxonomic scope" value="Eukaryota"/>
</dbReference>
<dbReference type="InterPro" id="IPR012942">
    <property type="entry name" value="SRR1-like"/>
</dbReference>
<dbReference type="PANTHER" id="PTHR42080:SF1">
    <property type="entry name" value="SRR1-LIKE DOMAIN-CONTAINING PROTEIN"/>
    <property type="match status" value="1"/>
</dbReference>
<dbReference type="OrthoDB" id="5240813at2759"/>
<dbReference type="KEGG" id="ela:UCREL1_5196"/>
<reference evidence="3" key="1">
    <citation type="journal article" date="2013" name="Genome Announc.">
        <title>Draft genome sequence of the grapevine dieback fungus Eutypa lata UCR-EL1.</title>
        <authorList>
            <person name="Blanco-Ulate B."/>
            <person name="Rolshausen P.E."/>
            <person name="Cantu D."/>
        </authorList>
    </citation>
    <scope>NUCLEOTIDE SEQUENCE [LARGE SCALE GENOMIC DNA]</scope>
    <source>
        <strain evidence="3">UCR-EL1</strain>
    </source>
</reference>
<name>M7STH0_EUTLA</name>
<sequence>MTSSMPDDAEVPSPSTDGRILSWLSVAPNREELLALDPNDPKRREIIIKRANWSGELDQHRQRYQESLVGVFREWRASQDMAELHKTLNHLIDWGRIRHVNKIVCIGLGSLMDDYDRPKRGARTGALESPIRRAPCTQHAAAITMARMLRRQAWGGKVELFAVDMDYREEDKAALRAFGFDAILSHEYGRHEGYLKIDSDTMVFSVNAGYSLQTVVLETSRPALMIWTDRGFSHQLRATRAAEILFGEYDHVPCSVLAGTSGIDDRFLGNTNLRVRKERFNPLPAPKFASSLARRVG</sequence>
<proteinExistence type="predicted"/>
<accession>M7STH0</accession>
<dbReference type="AlphaFoldDB" id="M7STH0"/>
<evidence type="ECO:0000313" key="3">
    <source>
        <dbReference type="Proteomes" id="UP000012174"/>
    </source>
</evidence>
<organism evidence="2 3">
    <name type="scientific">Eutypa lata (strain UCR-EL1)</name>
    <name type="common">Grapevine dieback disease fungus</name>
    <name type="synonym">Eutypa armeniacae</name>
    <dbReference type="NCBI Taxonomy" id="1287681"/>
    <lineage>
        <taxon>Eukaryota</taxon>
        <taxon>Fungi</taxon>
        <taxon>Dikarya</taxon>
        <taxon>Ascomycota</taxon>
        <taxon>Pezizomycotina</taxon>
        <taxon>Sordariomycetes</taxon>
        <taxon>Xylariomycetidae</taxon>
        <taxon>Xylariales</taxon>
        <taxon>Diatrypaceae</taxon>
        <taxon>Eutypa</taxon>
    </lineage>
</organism>